<dbReference type="HOGENOM" id="CLU_056143_0_0_2"/>
<keyword evidence="1" id="KW-0472">Membrane</keyword>
<evidence type="ECO:0000313" key="3">
    <source>
        <dbReference type="Proteomes" id="UP000002595"/>
    </source>
</evidence>
<dbReference type="GeneID" id="4616332"/>
<dbReference type="eggNOG" id="arCOG04354">
    <property type="taxonomic scope" value="Archaea"/>
</dbReference>
<accession>A1RVS0</accession>
<evidence type="ECO:0000313" key="2">
    <source>
        <dbReference type="EMBL" id="ABL89052.1"/>
    </source>
</evidence>
<gene>
    <name evidence="2" type="ordered locus">Pisl_1905</name>
</gene>
<name>A1RVS0_PYRIL</name>
<keyword evidence="3" id="KW-1185">Reference proteome</keyword>
<dbReference type="EMBL" id="CP000504">
    <property type="protein sequence ID" value="ABL89052.1"/>
    <property type="molecule type" value="Genomic_DNA"/>
</dbReference>
<feature type="transmembrane region" description="Helical" evidence="1">
    <location>
        <begin position="58"/>
        <end position="74"/>
    </location>
</feature>
<dbReference type="Proteomes" id="UP000002595">
    <property type="component" value="Chromosome"/>
</dbReference>
<feature type="transmembrane region" description="Helical" evidence="1">
    <location>
        <begin position="359"/>
        <end position="381"/>
    </location>
</feature>
<protein>
    <recommendedName>
        <fullName evidence="4">DUF401 family protein</fullName>
    </recommendedName>
</protein>
<evidence type="ECO:0000256" key="1">
    <source>
        <dbReference type="SAM" id="Phobius"/>
    </source>
</evidence>
<dbReference type="KEGG" id="pis:Pisl_1905"/>
<organism evidence="2 3">
    <name type="scientific">Pyrobaculum islandicum (strain DSM 4184 / JCM 9189 / GEO3)</name>
    <dbReference type="NCBI Taxonomy" id="384616"/>
    <lineage>
        <taxon>Archaea</taxon>
        <taxon>Thermoproteota</taxon>
        <taxon>Thermoprotei</taxon>
        <taxon>Thermoproteales</taxon>
        <taxon>Thermoproteaceae</taxon>
        <taxon>Pyrobaculum</taxon>
    </lineage>
</organism>
<sequence length="382" mass="41208">MIILATFLLIVLFIVFGTLSRKLDVSISLAVGALIYGAVAFGASLWKVSISAFNESMAYILASLIFAMALGFLLKEKGYKIASGLSALGPRAAAFLIPAAIGLLPMPGGAYVSAVVVDPLYEKMGLDRNEKTFLNYWMRHIWISIWPLFQGVLITSAVLGVSVWQVVEWAWPAALFAVVAGVAMGTPLVTNVAIVGRPRDLLALWPLVTVAALSFTIPLPLAVASVYLTYVVVYKVPRVQIIASFKYALNPRILSVIVFSLVFAQYIKESGLSTQLAELLSGYSAFAIFFIPFAVGLATGIEFTFAGLAFPPISPLIHGPALALAFTGGFLGVMLSPAHSCLVLTCEYYGCESARVYKLLLKAAVLVVVLSIAYYMLVFYYR</sequence>
<feature type="transmembrane region" description="Helical" evidence="1">
    <location>
        <begin position="169"/>
        <end position="189"/>
    </location>
</feature>
<dbReference type="PANTHER" id="PTHR39556:SF1">
    <property type="entry name" value="PROTEIN, PUTATIVE-RELATED"/>
    <property type="match status" value="1"/>
</dbReference>
<feature type="transmembrane region" description="Helical" evidence="1">
    <location>
        <begin position="141"/>
        <end position="163"/>
    </location>
</feature>
<reference evidence="2" key="1">
    <citation type="submission" date="2006-12" db="EMBL/GenBank/DDBJ databases">
        <title>Complete sequence of Pyrobaculum islandicum DSM 4184.</title>
        <authorList>
            <person name="Copeland A."/>
            <person name="Lucas S."/>
            <person name="Lapidus A."/>
            <person name="Barry K."/>
            <person name="Detter J.C."/>
            <person name="Glavina del Rio T."/>
            <person name="Dalin E."/>
            <person name="Tice H."/>
            <person name="Pitluck S."/>
            <person name="Meincke L."/>
            <person name="Brettin T."/>
            <person name="Bruce D."/>
            <person name="Han C."/>
            <person name="Tapia R."/>
            <person name="Gilna P."/>
            <person name="Schmutz J."/>
            <person name="Larimer F."/>
            <person name="Land M."/>
            <person name="Hauser L."/>
            <person name="Kyrpides N."/>
            <person name="Mikhailova N."/>
            <person name="Cozen A.E."/>
            <person name="Fitz-Gibbon S.T."/>
            <person name="House C.H."/>
            <person name="Saltikov C."/>
            <person name="Lowe T."/>
            <person name="Richardson P."/>
        </authorList>
    </citation>
    <scope>NUCLEOTIDE SEQUENCE [LARGE SCALE GENOMIC DNA]</scope>
    <source>
        <strain evidence="2">DSM 4184</strain>
    </source>
</reference>
<keyword evidence="1" id="KW-1133">Transmembrane helix</keyword>
<dbReference type="AlphaFoldDB" id="A1RVS0"/>
<dbReference type="Pfam" id="PF04165">
    <property type="entry name" value="DUF401"/>
    <property type="match status" value="1"/>
</dbReference>
<keyword evidence="1" id="KW-0812">Transmembrane</keyword>
<feature type="transmembrane region" description="Helical" evidence="1">
    <location>
        <begin position="279"/>
        <end position="301"/>
    </location>
</feature>
<feature type="transmembrane region" description="Helical" evidence="1">
    <location>
        <begin position="94"/>
        <end position="121"/>
    </location>
</feature>
<dbReference type="RefSeq" id="WP_011763627.1">
    <property type="nucleotide sequence ID" value="NC_008701.1"/>
</dbReference>
<feature type="transmembrane region" description="Helical" evidence="1">
    <location>
        <begin position="27"/>
        <end position="46"/>
    </location>
</feature>
<feature type="transmembrane region" description="Helical" evidence="1">
    <location>
        <begin position="201"/>
        <end position="228"/>
    </location>
</feature>
<feature type="transmembrane region" description="Helical" evidence="1">
    <location>
        <begin position="248"/>
        <end position="267"/>
    </location>
</feature>
<dbReference type="STRING" id="384616.Pisl_1905"/>
<evidence type="ECO:0008006" key="4">
    <source>
        <dbReference type="Google" id="ProtNLM"/>
    </source>
</evidence>
<dbReference type="InterPro" id="IPR007294">
    <property type="entry name" value="DUF401"/>
</dbReference>
<dbReference type="PANTHER" id="PTHR39556">
    <property type="entry name" value="PROTEIN, PUTATIVE-RELATED"/>
    <property type="match status" value="1"/>
</dbReference>
<proteinExistence type="predicted"/>
<feature type="transmembrane region" description="Helical" evidence="1">
    <location>
        <begin position="321"/>
        <end position="347"/>
    </location>
</feature>